<dbReference type="InterPro" id="IPR046347">
    <property type="entry name" value="bZIP_sf"/>
</dbReference>
<reference evidence="3 4" key="1">
    <citation type="journal article" date="2004" name="Science">
        <title>The genome of the diatom Thalassiosira pseudonana: ecology, evolution, and metabolism.</title>
        <authorList>
            <person name="Armbrust E.V."/>
            <person name="Berges J.A."/>
            <person name="Bowler C."/>
            <person name="Green B.R."/>
            <person name="Martinez D."/>
            <person name="Putnam N.H."/>
            <person name="Zhou S."/>
            <person name="Allen A.E."/>
            <person name="Apt K.E."/>
            <person name="Bechner M."/>
            <person name="Brzezinski M.A."/>
            <person name="Chaal B.K."/>
            <person name="Chiovitti A."/>
            <person name="Davis A.K."/>
            <person name="Demarest M.S."/>
            <person name="Detter J.C."/>
            <person name="Glavina T."/>
            <person name="Goodstein D."/>
            <person name="Hadi M.Z."/>
            <person name="Hellsten U."/>
            <person name="Hildebrand M."/>
            <person name="Jenkins B.D."/>
            <person name="Jurka J."/>
            <person name="Kapitonov V.V."/>
            <person name="Kroger N."/>
            <person name="Lau W.W."/>
            <person name="Lane T.W."/>
            <person name="Larimer F.W."/>
            <person name="Lippmeier J.C."/>
            <person name="Lucas S."/>
            <person name="Medina M."/>
            <person name="Montsant A."/>
            <person name="Obornik M."/>
            <person name="Parker M.S."/>
            <person name="Palenik B."/>
            <person name="Pazour G.J."/>
            <person name="Richardson P.M."/>
            <person name="Rynearson T.A."/>
            <person name="Saito M.A."/>
            <person name="Schwartz D.C."/>
            <person name="Thamatrakoln K."/>
            <person name="Valentin K."/>
            <person name="Vardi A."/>
            <person name="Wilkerson F.P."/>
            <person name="Rokhsar D.S."/>
        </authorList>
    </citation>
    <scope>NUCLEOTIDE SEQUENCE [LARGE SCALE GENOMIC DNA]</scope>
    <source>
        <strain evidence="3 4">CCMP1335</strain>
    </source>
</reference>
<dbReference type="HOGENOM" id="CLU_3036620_0_0_1"/>
<dbReference type="GeneID" id="7443011"/>
<feature type="domain" description="BZIP" evidence="2">
    <location>
        <begin position="2"/>
        <end position="16"/>
    </location>
</feature>
<dbReference type="Gene3D" id="1.20.5.170">
    <property type="match status" value="1"/>
</dbReference>
<name>B5YM05_THAPS</name>
<evidence type="ECO:0000313" key="3">
    <source>
        <dbReference type="EMBL" id="ACI64167.1"/>
    </source>
</evidence>
<dbReference type="SUPFAM" id="SSF57959">
    <property type="entry name" value="Leucine zipper domain"/>
    <property type="match status" value="1"/>
</dbReference>
<dbReference type="PaxDb" id="35128-Thaps264533"/>
<organism evidence="3 4">
    <name type="scientific">Thalassiosira pseudonana</name>
    <name type="common">Marine diatom</name>
    <name type="synonym">Cyclotella nana</name>
    <dbReference type="NCBI Taxonomy" id="35128"/>
    <lineage>
        <taxon>Eukaryota</taxon>
        <taxon>Sar</taxon>
        <taxon>Stramenopiles</taxon>
        <taxon>Ochrophyta</taxon>
        <taxon>Bacillariophyta</taxon>
        <taxon>Coscinodiscophyceae</taxon>
        <taxon>Thalassiosirophycidae</taxon>
        <taxon>Thalassiosirales</taxon>
        <taxon>Thalassiosiraceae</taxon>
        <taxon>Thalassiosira</taxon>
    </lineage>
</organism>
<dbReference type="InterPro" id="IPR004827">
    <property type="entry name" value="bZIP"/>
</dbReference>
<proteinExistence type="predicted"/>
<evidence type="ECO:0000256" key="1">
    <source>
        <dbReference type="SAM" id="Coils"/>
    </source>
</evidence>
<keyword evidence="4" id="KW-1185">Reference proteome</keyword>
<dbReference type="InParanoid" id="B5YM05"/>
<dbReference type="KEGG" id="tps:THAPS_264533"/>
<dbReference type="RefSeq" id="XP_002295450.1">
    <property type="nucleotide sequence ID" value="XM_002295414.1"/>
</dbReference>
<dbReference type="Proteomes" id="UP000001449">
    <property type="component" value="Chromosome 18"/>
</dbReference>
<dbReference type="EMBL" id="CP001159">
    <property type="protein sequence ID" value="ACI64167.1"/>
    <property type="molecule type" value="Genomic_DNA"/>
</dbReference>
<keyword evidence="1" id="KW-0175">Coiled coil</keyword>
<gene>
    <name evidence="3" type="primary">bZIP4</name>
    <name evidence="3" type="ORF">THAPS_264533</name>
</gene>
<feature type="coiled-coil region" evidence="1">
    <location>
        <begin position="7"/>
        <end position="41"/>
    </location>
</feature>
<protein>
    <submittedName>
        <fullName evidence="3">Basic leucine zipper protein smilarity, DNA binding, transcription factor</fullName>
    </submittedName>
</protein>
<dbReference type="GO" id="GO:0003700">
    <property type="term" value="F:DNA-binding transcription factor activity"/>
    <property type="evidence" value="ECO:0007669"/>
    <property type="project" value="InterPro"/>
</dbReference>
<dbReference type="PROSITE" id="PS00036">
    <property type="entry name" value="BZIP_BASIC"/>
    <property type="match status" value="1"/>
</dbReference>
<dbReference type="AlphaFoldDB" id="B5YM05"/>
<accession>B5YM05</accession>
<sequence>MRRVRNRESAAASRRKVRDRIEELEEEVNMWKMRYGEVMERLARSDGGGGKSEEL</sequence>
<evidence type="ECO:0000313" key="4">
    <source>
        <dbReference type="Proteomes" id="UP000001449"/>
    </source>
</evidence>
<dbReference type="Pfam" id="PF07716">
    <property type="entry name" value="bZIP_2"/>
    <property type="match status" value="1"/>
</dbReference>
<evidence type="ECO:0000259" key="2">
    <source>
        <dbReference type="PROSITE" id="PS00036"/>
    </source>
</evidence>
<reference evidence="3 4" key="2">
    <citation type="journal article" date="2008" name="Nature">
        <title>The Phaeodactylum genome reveals the evolutionary history of diatom genomes.</title>
        <authorList>
            <person name="Bowler C."/>
            <person name="Allen A.E."/>
            <person name="Badger J.H."/>
            <person name="Grimwood J."/>
            <person name="Jabbari K."/>
            <person name="Kuo A."/>
            <person name="Maheswari U."/>
            <person name="Martens C."/>
            <person name="Maumus F."/>
            <person name="Otillar R.P."/>
            <person name="Rayko E."/>
            <person name="Salamov A."/>
            <person name="Vandepoele K."/>
            <person name="Beszteri B."/>
            <person name="Gruber A."/>
            <person name="Heijde M."/>
            <person name="Katinka M."/>
            <person name="Mock T."/>
            <person name="Valentin K."/>
            <person name="Verret F."/>
            <person name="Berges J.A."/>
            <person name="Brownlee C."/>
            <person name="Cadoret J.P."/>
            <person name="Chiovitti A."/>
            <person name="Choi C.J."/>
            <person name="Coesel S."/>
            <person name="De Martino A."/>
            <person name="Detter J.C."/>
            <person name="Durkin C."/>
            <person name="Falciatore A."/>
            <person name="Fournet J."/>
            <person name="Haruta M."/>
            <person name="Huysman M.J."/>
            <person name="Jenkins B.D."/>
            <person name="Jiroutova K."/>
            <person name="Jorgensen R.E."/>
            <person name="Joubert Y."/>
            <person name="Kaplan A."/>
            <person name="Kroger N."/>
            <person name="Kroth P.G."/>
            <person name="La Roche J."/>
            <person name="Lindquist E."/>
            <person name="Lommer M."/>
            <person name="Martin-Jezequel V."/>
            <person name="Lopez P.J."/>
            <person name="Lucas S."/>
            <person name="Mangogna M."/>
            <person name="McGinnis K."/>
            <person name="Medlin L.K."/>
            <person name="Montsant A."/>
            <person name="Oudot-Le Secq M.P."/>
            <person name="Napoli C."/>
            <person name="Obornik M."/>
            <person name="Parker M.S."/>
            <person name="Petit J.L."/>
            <person name="Porcel B.M."/>
            <person name="Poulsen N."/>
            <person name="Robison M."/>
            <person name="Rychlewski L."/>
            <person name="Rynearson T.A."/>
            <person name="Schmutz J."/>
            <person name="Shapiro H."/>
            <person name="Siaut M."/>
            <person name="Stanley M."/>
            <person name="Sussman M.R."/>
            <person name="Taylor A.R."/>
            <person name="Vardi A."/>
            <person name="von Dassow P."/>
            <person name="Vyverman W."/>
            <person name="Willis A."/>
            <person name="Wyrwicz L.S."/>
            <person name="Rokhsar D.S."/>
            <person name="Weissenbach J."/>
            <person name="Armbrust E.V."/>
            <person name="Green B.R."/>
            <person name="Van de Peer Y."/>
            <person name="Grigoriev I.V."/>
        </authorList>
    </citation>
    <scope>NUCLEOTIDE SEQUENCE [LARGE SCALE GENOMIC DNA]</scope>
    <source>
        <strain evidence="3 4">CCMP1335</strain>
    </source>
</reference>